<organism evidence="1 2">
    <name type="scientific">Candidatus Jorgensenbacteria bacterium RIFCSPLOWO2_12_FULL_42_11</name>
    <dbReference type="NCBI Taxonomy" id="1798473"/>
    <lineage>
        <taxon>Bacteria</taxon>
        <taxon>Candidatus Joergenseniibacteriota</taxon>
    </lineage>
</organism>
<proteinExistence type="predicted"/>
<comment type="caution">
    <text evidence="1">The sequence shown here is derived from an EMBL/GenBank/DDBJ whole genome shotgun (WGS) entry which is preliminary data.</text>
</comment>
<dbReference type="Proteomes" id="UP000176633">
    <property type="component" value="Unassembled WGS sequence"/>
</dbReference>
<dbReference type="EMBL" id="MFKM01000038">
    <property type="protein sequence ID" value="OGG42797.1"/>
    <property type="molecule type" value="Genomic_DNA"/>
</dbReference>
<gene>
    <name evidence="1" type="ORF">A3G50_02535</name>
</gene>
<sequence length="168" mass="18831">MGILFLCSCATFSPSGEVFKEKANINSRTYDAPVNACFDILKEVILKKNFSLASEDKEAKRLQATRYFQKGRKSIVIVLNANLQSLGENKTTVYLNAVQTTEKLYAQSHTRFFLGLIPLPGGGGETAERLREGESTVEDQKFYEGFFDEIGDEIRKSKGTREGDKKQD</sequence>
<evidence type="ECO:0000313" key="2">
    <source>
        <dbReference type="Proteomes" id="UP000176633"/>
    </source>
</evidence>
<accession>A0A1F6C1Z6</accession>
<reference evidence="1 2" key="1">
    <citation type="journal article" date="2016" name="Nat. Commun.">
        <title>Thousands of microbial genomes shed light on interconnected biogeochemical processes in an aquifer system.</title>
        <authorList>
            <person name="Anantharaman K."/>
            <person name="Brown C.T."/>
            <person name="Hug L.A."/>
            <person name="Sharon I."/>
            <person name="Castelle C.J."/>
            <person name="Probst A.J."/>
            <person name="Thomas B.C."/>
            <person name="Singh A."/>
            <person name="Wilkins M.J."/>
            <person name="Karaoz U."/>
            <person name="Brodie E.L."/>
            <person name="Williams K.H."/>
            <person name="Hubbard S.S."/>
            <person name="Banfield J.F."/>
        </authorList>
    </citation>
    <scope>NUCLEOTIDE SEQUENCE [LARGE SCALE GENOMIC DNA]</scope>
</reference>
<evidence type="ECO:0000313" key="1">
    <source>
        <dbReference type="EMBL" id="OGG42797.1"/>
    </source>
</evidence>
<dbReference type="AlphaFoldDB" id="A0A1F6C1Z6"/>
<protein>
    <submittedName>
        <fullName evidence="1">Uncharacterized protein</fullName>
    </submittedName>
</protein>
<name>A0A1F6C1Z6_9BACT</name>